<proteinExistence type="predicted"/>
<evidence type="ECO:0000313" key="1">
    <source>
        <dbReference type="EMBL" id="MFD2168480.1"/>
    </source>
</evidence>
<comment type="caution">
    <text evidence="1">The sequence shown here is derived from an EMBL/GenBank/DDBJ whole genome shotgun (WGS) entry which is preliminary data.</text>
</comment>
<accession>A0ABW4ZSA3</accession>
<sequence>MLQQGCHAASEQDEDIDLFGLKAHLFQRPPRRFKRQAMAVITKIVDCRTVRQVEKHGFLFLTEQAQ</sequence>
<name>A0ABW4ZSA3_9BACL</name>
<gene>
    <name evidence="1" type="ORF">ACFSOY_00410</name>
</gene>
<evidence type="ECO:0000313" key="2">
    <source>
        <dbReference type="Proteomes" id="UP001597343"/>
    </source>
</evidence>
<dbReference type="EMBL" id="JBHUIO010000002">
    <property type="protein sequence ID" value="MFD2168480.1"/>
    <property type="molecule type" value="Genomic_DNA"/>
</dbReference>
<protein>
    <submittedName>
        <fullName evidence="1">Uncharacterized protein</fullName>
    </submittedName>
</protein>
<dbReference type="Proteomes" id="UP001597343">
    <property type="component" value="Unassembled WGS sequence"/>
</dbReference>
<keyword evidence="2" id="KW-1185">Reference proteome</keyword>
<reference evidence="2" key="1">
    <citation type="journal article" date="2019" name="Int. J. Syst. Evol. Microbiol.">
        <title>The Global Catalogue of Microorganisms (GCM) 10K type strain sequencing project: providing services to taxonomists for standard genome sequencing and annotation.</title>
        <authorList>
            <consortium name="The Broad Institute Genomics Platform"/>
            <consortium name="The Broad Institute Genome Sequencing Center for Infectious Disease"/>
            <person name="Wu L."/>
            <person name="Ma J."/>
        </authorList>
    </citation>
    <scope>NUCLEOTIDE SEQUENCE [LARGE SCALE GENOMIC DNA]</scope>
    <source>
        <strain evidence="2">CGMCC 1.13574</strain>
    </source>
</reference>
<dbReference type="RefSeq" id="WP_386043227.1">
    <property type="nucleotide sequence ID" value="NZ_JBHUIO010000002.1"/>
</dbReference>
<organism evidence="1 2">
    <name type="scientific">Tumebacillus lipolyticus</name>
    <dbReference type="NCBI Taxonomy" id="1280370"/>
    <lineage>
        <taxon>Bacteria</taxon>
        <taxon>Bacillati</taxon>
        <taxon>Bacillota</taxon>
        <taxon>Bacilli</taxon>
        <taxon>Bacillales</taxon>
        <taxon>Alicyclobacillaceae</taxon>
        <taxon>Tumebacillus</taxon>
    </lineage>
</organism>